<dbReference type="STRING" id="1088818.A0A2I0AJ23"/>
<dbReference type="AlphaFoldDB" id="A0A2I0AJ23"/>
<evidence type="ECO:0000313" key="2">
    <source>
        <dbReference type="EMBL" id="PKA55540.1"/>
    </source>
</evidence>
<feature type="region of interest" description="Disordered" evidence="1">
    <location>
        <begin position="169"/>
        <end position="217"/>
    </location>
</feature>
<reference evidence="2 3" key="1">
    <citation type="journal article" date="2017" name="Nature">
        <title>The Apostasia genome and the evolution of orchids.</title>
        <authorList>
            <person name="Zhang G.Q."/>
            <person name="Liu K.W."/>
            <person name="Li Z."/>
            <person name="Lohaus R."/>
            <person name="Hsiao Y.Y."/>
            <person name="Niu S.C."/>
            <person name="Wang J.Y."/>
            <person name="Lin Y.C."/>
            <person name="Xu Q."/>
            <person name="Chen L.J."/>
            <person name="Yoshida K."/>
            <person name="Fujiwara S."/>
            <person name="Wang Z.W."/>
            <person name="Zhang Y.Q."/>
            <person name="Mitsuda N."/>
            <person name="Wang M."/>
            <person name="Liu G.H."/>
            <person name="Pecoraro L."/>
            <person name="Huang H.X."/>
            <person name="Xiao X.J."/>
            <person name="Lin M."/>
            <person name="Wu X.Y."/>
            <person name="Wu W.L."/>
            <person name="Chen Y.Y."/>
            <person name="Chang S.B."/>
            <person name="Sakamoto S."/>
            <person name="Ohme-Takagi M."/>
            <person name="Yagi M."/>
            <person name="Zeng S.J."/>
            <person name="Shen C.Y."/>
            <person name="Yeh C.M."/>
            <person name="Luo Y.B."/>
            <person name="Tsai W.C."/>
            <person name="Van de Peer Y."/>
            <person name="Liu Z.J."/>
        </authorList>
    </citation>
    <scope>NUCLEOTIDE SEQUENCE [LARGE SCALE GENOMIC DNA]</scope>
    <source>
        <strain evidence="3">cv. Shenzhen</strain>
        <tissue evidence="2">Stem</tissue>
    </source>
</reference>
<gene>
    <name evidence="2" type="ORF">AXF42_Ash006742</name>
</gene>
<dbReference type="OrthoDB" id="1693686at2759"/>
<feature type="region of interest" description="Disordered" evidence="1">
    <location>
        <begin position="252"/>
        <end position="280"/>
    </location>
</feature>
<feature type="compositionally biased region" description="Basic and acidic residues" evidence="1">
    <location>
        <begin position="252"/>
        <end position="261"/>
    </location>
</feature>
<dbReference type="PANTHER" id="PTHR34460:SF2">
    <property type="entry name" value="OS04G0405500 PROTEIN"/>
    <property type="match status" value="1"/>
</dbReference>
<organism evidence="2 3">
    <name type="scientific">Apostasia shenzhenica</name>
    <dbReference type="NCBI Taxonomy" id="1088818"/>
    <lineage>
        <taxon>Eukaryota</taxon>
        <taxon>Viridiplantae</taxon>
        <taxon>Streptophyta</taxon>
        <taxon>Embryophyta</taxon>
        <taxon>Tracheophyta</taxon>
        <taxon>Spermatophyta</taxon>
        <taxon>Magnoliopsida</taxon>
        <taxon>Liliopsida</taxon>
        <taxon>Asparagales</taxon>
        <taxon>Orchidaceae</taxon>
        <taxon>Apostasioideae</taxon>
        <taxon>Apostasia</taxon>
    </lineage>
</organism>
<evidence type="ECO:0000256" key="1">
    <source>
        <dbReference type="SAM" id="MobiDB-lite"/>
    </source>
</evidence>
<feature type="compositionally biased region" description="Low complexity" evidence="1">
    <location>
        <begin position="205"/>
        <end position="217"/>
    </location>
</feature>
<dbReference type="PANTHER" id="PTHR34460">
    <property type="entry name" value="VITELLOGENIN-LIKE PROTEIN"/>
    <property type="match status" value="1"/>
</dbReference>
<feature type="region of interest" description="Disordered" evidence="1">
    <location>
        <begin position="57"/>
        <end position="80"/>
    </location>
</feature>
<dbReference type="Proteomes" id="UP000236161">
    <property type="component" value="Unassembled WGS sequence"/>
</dbReference>
<name>A0A2I0AJ23_9ASPA</name>
<proteinExistence type="predicted"/>
<protein>
    <submittedName>
        <fullName evidence="2">Uncharacterized protein</fullName>
    </submittedName>
</protein>
<accession>A0A2I0AJ23</accession>
<sequence>MGEKVGGMLVEDLGEGMQCSDHPYRSNPGGICAFCLQEKLGKLVSSSKSSNPFFSATPLPCSSSSSPPPTLPSSELPTSASLATAASSSGGRISFLSAKHRRSKKKSTGVVPKVAETSSSSAIAVLNRSKSVAQRPINATALAEAADSPRKKSFWSYFTLPSVSTSSAATSSVVVKRRSTSSADLAKQQVEDDDEASAVSAITDGSPSGSQASSSFGRKVARSRSVGCGSRSFSGDFLERISNGFGDCTLRRAESQRETKPKIPARRRGRHGDPDDAQQQIKERVKCGGIFGGLGMFYSPAYWLPAAATTASTGDEEDLVDLSRLPATRRSAASHSRSKSWAWAFASPIRAFRPIGSGGEQTAIVSGAGSRGCRNGGANPSMLAVGS</sequence>
<keyword evidence="3" id="KW-1185">Reference proteome</keyword>
<dbReference type="EMBL" id="KZ451979">
    <property type="protein sequence ID" value="PKA55540.1"/>
    <property type="molecule type" value="Genomic_DNA"/>
</dbReference>
<evidence type="ECO:0000313" key="3">
    <source>
        <dbReference type="Proteomes" id="UP000236161"/>
    </source>
</evidence>